<dbReference type="Proteomes" id="UP000683000">
    <property type="component" value="Unassembled WGS sequence"/>
</dbReference>
<sequence length="259" mass="28918">MSRYSLRSQAPKEGASLETPWLRHHALSESSLPTLSPVPDLGLESPRDEAPIDKDVSAEHDPYEGNSALPEAMGIKGERVKPPAIPGSLQDNEGQSSVDHTAYEGTRLDPEPITWVHPSADSEGWTTVARKKKPSTYGRSQKGNISIHNAQRSYESTLFEAEQSLTADEQRRIQNRATAEGATRTPYSEEEDSIPDKGKEPDPRNWGQLDLNSDELDPDVQRSVLDQWKSHQTVKQTESENETVISEDREKAKYVKAYK</sequence>
<keyword evidence="3" id="KW-1185">Reference proteome</keyword>
<protein>
    <submittedName>
        <fullName evidence="2">Uncharacterized protein</fullName>
    </submittedName>
</protein>
<proteinExistence type="predicted"/>
<feature type="compositionally biased region" description="Basic and acidic residues" evidence="1">
    <location>
        <begin position="45"/>
        <end position="63"/>
    </location>
</feature>
<gene>
    <name evidence="2" type="ORF">JVT61DRAFT_9586</name>
</gene>
<reference evidence="2" key="1">
    <citation type="submission" date="2021-03" db="EMBL/GenBank/DDBJ databases">
        <title>Evolutionary innovations through gain and loss of genes in the ectomycorrhizal Boletales.</title>
        <authorList>
            <person name="Wu G."/>
            <person name="Miyauchi S."/>
            <person name="Morin E."/>
            <person name="Yang Z.-L."/>
            <person name="Xu J."/>
            <person name="Martin F.M."/>
        </authorList>
    </citation>
    <scope>NUCLEOTIDE SEQUENCE</scope>
    <source>
        <strain evidence="2">BR01</strain>
    </source>
</reference>
<dbReference type="AlphaFoldDB" id="A0A8I2YG40"/>
<feature type="compositionally biased region" description="Polar residues" evidence="1">
    <location>
        <begin position="137"/>
        <end position="156"/>
    </location>
</feature>
<dbReference type="OrthoDB" id="3071436at2759"/>
<name>A0A8I2YG40_9AGAM</name>
<evidence type="ECO:0000313" key="3">
    <source>
        <dbReference type="Proteomes" id="UP000683000"/>
    </source>
</evidence>
<dbReference type="EMBL" id="JAGFBS010000035">
    <property type="protein sequence ID" value="KAG6371374.1"/>
    <property type="molecule type" value="Genomic_DNA"/>
</dbReference>
<feature type="region of interest" description="Disordered" evidence="1">
    <location>
        <begin position="1"/>
        <end position="220"/>
    </location>
</feature>
<comment type="caution">
    <text evidence="2">The sequence shown here is derived from an EMBL/GenBank/DDBJ whole genome shotgun (WGS) entry which is preliminary data.</text>
</comment>
<evidence type="ECO:0000313" key="2">
    <source>
        <dbReference type="EMBL" id="KAG6371374.1"/>
    </source>
</evidence>
<organism evidence="2 3">
    <name type="scientific">Boletus reticuloceps</name>
    <dbReference type="NCBI Taxonomy" id="495285"/>
    <lineage>
        <taxon>Eukaryota</taxon>
        <taxon>Fungi</taxon>
        <taxon>Dikarya</taxon>
        <taxon>Basidiomycota</taxon>
        <taxon>Agaricomycotina</taxon>
        <taxon>Agaricomycetes</taxon>
        <taxon>Agaricomycetidae</taxon>
        <taxon>Boletales</taxon>
        <taxon>Boletineae</taxon>
        <taxon>Boletaceae</taxon>
        <taxon>Boletoideae</taxon>
        <taxon>Boletus</taxon>
    </lineage>
</organism>
<feature type="compositionally biased region" description="Polar residues" evidence="1">
    <location>
        <begin position="89"/>
        <end position="99"/>
    </location>
</feature>
<feature type="compositionally biased region" description="Basic and acidic residues" evidence="1">
    <location>
        <begin position="194"/>
        <end position="203"/>
    </location>
</feature>
<accession>A0A8I2YG40</accession>
<evidence type="ECO:0000256" key="1">
    <source>
        <dbReference type="SAM" id="MobiDB-lite"/>
    </source>
</evidence>